<dbReference type="InterPro" id="IPR026283">
    <property type="entry name" value="B-gal_1-like"/>
</dbReference>
<dbReference type="InterPro" id="IPR001944">
    <property type="entry name" value="Glycoside_Hdrlase_35"/>
</dbReference>
<feature type="active site" description="Proton donor" evidence="4">
    <location>
        <position position="257"/>
    </location>
</feature>
<name>A0A502GYE4_9BACT</name>
<feature type="domain" description="Beta-galactosidase galactose-binding" evidence="10">
    <location>
        <begin position="607"/>
        <end position="663"/>
    </location>
</feature>
<dbReference type="PROSITE" id="PS50889">
    <property type="entry name" value="S4"/>
    <property type="match status" value="1"/>
</dbReference>
<evidence type="ECO:0000259" key="10">
    <source>
        <dbReference type="Pfam" id="PF21467"/>
    </source>
</evidence>
<dbReference type="Pfam" id="PF21317">
    <property type="entry name" value="BetaGal_ABD_1"/>
    <property type="match status" value="1"/>
</dbReference>
<dbReference type="InterPro" id="IPR048913">
    <property type="entry name" value="BetaGal_gal-bd"/>
</dbReference>
<feature type="domain" description="Beta-galactosidase 1-like first all-beta" evidence="9">
    <location>
        <begin position="470"/>
        <end position="580"/>
    </location>
</feature>
<keyword evidence="5" id="KW-0694">RNA-binding</keyword>
<dbReference type="SUPFAM" id="SSF49785">
    <property type="entry name" value="Galactose-binding domain-like"/>
    <property type="match status" value="1"/>
</dbReference>
<dbReference type="InterPro" id="IPR008979">
    <property type="entry name" value="Galactose-bd-like_sf"/>
</dbReference>
<dbReference type="GO" id="GO:0005975">
    <property type="term" value="P:carbohydrate metabolic process"/>
    <property type="evidence" value="ECO:0007669"/>
    <property type="project" value="InterPro"/>
</dbReference>
<evidence type="ECO:0000256" key="7">
    <source>
        <dbReference type="RuleBase" id="RU003679"/>
    </source>
</evidence>
<dbReference type="InterPro" id="IPR031330">
    <property type="entry name" value="Gly_Hdrlase_35_cat"/>
</dbReference>
<dbReference type="EC" id="3.2.1.23" evidence="6"/>
<evidence type="ECO:0000256" key="1">
    <source>
        <dbReference type="ARBA" id="ARBA00009809"/>
    </source>
</evidence>
<dbReference type="Proteomes" id="UP000317646">
    <property type="component" value="Unassembled WGS sequence"/>
</dbReference>
<keyword evidence="2 6" id="KW-0378">Hydrolase</keyword>
<evidence type="ECO:0000313" key="12">
    <source>
        <dbReference type="Proteomes" id="UP000317646"/>
    </source>
</evidence>
<organism evidence="11 12">
    <name type="scientific">Hymenobacter nivis</name>
    <dbReference type="NCBI Taxonomy" id="1850093"/>
    <lineage>
        <taxon>Bacteria</taxon>
        <taxon>Pseudomonadati</taxon>
        <taxon>Bacteroidota</taxon>
        <taxon>Cytophagia</taxon>
        <taxon>Cytophagales</taxon>
        <taxon>Hymenobacteraceae</taxon>
        <taxon>Hymenobacter</taxon>
    </lineage>
</organism>
<feature type="domain" description="Glycoside hydrolase 35 catalytic" evidence="8">
    <location>
        <begin position="109"/>
        <end position="425"/>
    </location>
</feature>
<dbReference type="GO" id="GO:0004565">
    <property type="term" value="F:beta-galactosidase activity"/>
    <property type="evidence" value="ECO:0007669"/>
    <property type="project" value="UniProtKB-EC"/>
</dbReference>
<dbReference type="Gene3D" id="2.60.120.260">
    <property type="entry name" value="Galactose-binding domain-like"/>
    <property type="match status" value="2"/>
</dbReference>
<dbReference type="PRINTS" id="PR00742">
    <property type="entry name" value="GLHYDRLASE35"/>
</dbReference>
<evidence type="ECO:0000256" key="3">
    <source>
        <dbReference type="ARBA" id="ARBA00023295"/>
    </source>
</evidence>
<keyword evidence="12" id="KW-1185">Reference proteome</keyword>
<dbReference type="InterPro" id="IPR048912">
    <property type="entry name" value="BetaGal1-like_ABD1"/>
</dbReference>
<dbReference type="AlphaFoldDB" id="A0A502GYE4"/>
<comment type="caution">
    <text evidence="11">The sequence shown here is derived from an EMBL/GenBank/DDBJ whole genome shotgun (WGS) entry which is preliminary data.</text>
</comment>
<dbReference type="EMBL" id="RCYZ01000003">
    <property type="protein sequence ID" value="TPG66555.1"/>
    <property type="molecule type" value="Genomic_DNA"/>
</dbReference>
<evidence type="ECO:0000259" key="9">
    <source>
        <dbReference type="Pfam" id="PF21317"/>
    </source>
</evidence>
<dbReference type="GO" id="GO:0003723">
    <property type="term" value="F:RNA binding"/>
    <property type="evidence" value="ECO:0007669"/>
    <property type="project" value="UniProtKB-KW"/>
</dbReference>
<keyword evidence="3 6" id="KW-0326">Glycosidase</keyword>
<comment type="catalytic activity">
    <reaction evidence="6">
        <text>Hydrolysis of terminal non-reducing beta-D-galactose residues in beta-D-galactosides.</text>
        <dbReference type="EC" id="3.2.1.23"/>
    </reaction>
</comment>
<evidence type="ECO:0000256" key="5">
    <source>
        <dbReference type="PROSITE-ProRule" id="PRU00182"/>
    </source>
</evidence>
<gene>
    <name evidence="11" type="ORF">EAH73_09140</name>
</gene>
<dbReference type="Gene3D" id="3.20.20.80">
    <property type="entry name" value="Glycosidases"/>
    <property type="match status" value="1"/>
</dbReference>
<dbReference type="Pfam" id="PF01301">
    <property type="entry name" value="Glyco_hydro_35"/>
    <property type="match status" value="1"/>
</dbReference>
<evidence type="ECO:0000256" key="2">
    <source>
        <dbReference type="ARBA" id="ARBA00022801"/>
    </source>
</evidence>
<dbReference type="SUPFAM" id="SSF51445">
    <property type="entry name" value="(Trans)glycosidases"/>
    <property type="match status" value="1"/>
</dbReference>
<dbReference type="Pfam" id="PF21467">
    <property type="entry name" value="BetaGal_gal-bd"/>
    <property type="match status" value="1"/>
</dbReference>
<proteinExistence type="inferred from homology"/>
<evidence type="ECO:0000256" key="4">
    <source>
        <dbReference type="PIRSR" id="PIRSR006336-1"/>
    </source>
</evidence>
<dbReference type="PANTHER" id="PTHR23421">
    <property type="entry name" value="BETA-GALACTOSIDASE RELATED"/>
    <property type="match status" value="1"/>
</dbReference>
<dbReference type="OrthoDB" id="703126at2"/>
<dbReference type="InterPro" id="IPR019801">
    <property type="entry name" value="Glyco_hydro_35_CS"/>
</dbReference>
<comment type="similarity">
    <text evidence="1 7">Belongs to the glycosyl hydrolase 35 family.</text>
</comment>
<reference evidence="11 12" key="1">
    <citation type="journal article" date="2019" name="Environ. Microbiol.">
        <title>Species interactions and distinct microbial communities in high Arctic permafrost affected cryosols are associated with the CH4 and CO2 gas fluxes.</title>
        <authorList>
            <person name="Altshuler I."/>
            <person name="Hamel J."/>
            <person name="Turney S."/>
            <person name="Magnuson E."/>
            <person name="Levesque R."/>
            <person name="Greer C."/>
            <person name="Whyte L.G."/>
        </authorList>
    </citation>
    <scope>NUCLEOTIDE SEQUENCE [LARGE SCALE GENOMIC DNA]</scope>
    <source>
        <strain evidence="11 12">S9.2P</strain>
    </source>
</reference>
<dbReference type="PROSITE" id="PS01182">
    <property type="entry name" value="GLYCOSYL_HYDROL_F35"/>
    <property type="match status" value="1"/>
</dbReference>
<evidence type="ECO:0000256" key="6">
    <source>
        <dbReference type="RuleBase" id="RU000675"/>
    </source>
</evidence>
<feature type="active site" description="Nucleophile" evidence="4">
    <location>
        <position position="332"/>
    </location>
</feature>
<evidence type="ECO:0000259" key="8">
    <source>
        <dbReference type="Pfam" id="PF01301"/>
    </source>
</evidence>
<accession>A0A502GYE4</accession>
<evidence type="ECO:0000313" key="11">
    <source>
        <dbReference type="EMBL" id="TPG66555.1"/>
    </source>
</evidence>
<dbReference type="PIRSF" id="PIRSF006336">
    <property type="entry name" value="B-gal"/>
    <property type="match status" value="1"/>
</dbReference>
<sequence>MRRLIRRAAPCAAKVARRGGRRASRAARENGWGIGGKKTVGRAIVGARGPAPAVAWHPQRELPAARQPNQFPVRYFFCLLLLLAGLARPGAAAPGPPAARHTFALGKDQFLLDGKPFQMISGELHYPRIPREAWRARLKMAKAMGLNTVGTYVFWNLHEPQPGQYDFTGNNDVAAFVKMAQEEGLWVILRPSPYVCAEWEFGGYPYWLQTVPGLKVRSQEPQYVAAYTRYLQAVGKQLAPLQVSHGGPVLMVQVENEYGAYGSDKEYLALNKKLFEQAGFDGLLYTCDAAPDVDKGHLPGLLSAVNGTDNPREVRRTVRATHGGQGPYYIAEWYPAWFDWWGAPHHTVPAAQYTPRLDTVLAAGLSINMYMFHGGTTRGFMNGANYKGPATRYEPQTSSYDYDAPLDEAGNATPKFLAFRNAIAKYRPAGAPPLPAVPAAKPTISVPAIALGPPASVFAGLPAPVASPRPLTFEALHQAYGFVLYRTTVPGGQAGVLKVKELRDYGLVFVNGQRVATLDRRLRQDSVQISLPAGPVQLDILVENLGRINYGPYLLQNTKGITAEVRFRGQELLNWQQFRLPFDDVAAATKAARGPAYAATATGAPVLRRGTFSLAKVGDTYLDMRPWGKGCVWLNGHHLGRYWEVGPQQTLYVPAEWLRKGANEVVVMELTKPTQATLTALDHPLLDSVPGPKAAGPN</sequence>
<dbReference type="InterPro" id="IPR017853">
    <property type="entry name" value="GH"/>
</dbReference>
<protein>
    <recommendedName>
        <fullName evidence="6">Beta-galactosidase</fullName>
        <ecNumber evidence="6">3.2.1.23</ecNumber>
    </recommendedName>
</protein>